<feature type="repeat" description="TPR" evidence="1">
    <location>
        <begin position="494"/>
        <end position="527"/>
    </location>
</feature>
<evidence type="ECO:0008006" key="5">
    <source>
        <dbReference type="Google" id="ProtNLM"/>
    </source>
</evidence>
<sequence>MTSPAPRSLTVLPGTFRHAPATDQVALRDGDTLHLICREGLTPVALLRGLDQARHAHGGSGRLGAGFVELSGMLLTSLVFLLTLGILDIFGNSLHHVIGEWVYEEGASHDDAIREGRLLLLSTLLFFAGMVAVRLFRRLPLFEENLESVGHTVRLVVEDFLNSKRRQRRRLRQRLKRLGADQVARIEVWNPQSTPGAAASASHGAAPADPLAWSILLPALGDVSRPDCALVLHIRQDEVTEVRAAAQALPGLAVDVAADPRPAPSGNAPSTLIDLIPATEQAWLPLLALAAFDPEALTPLAPASGARIFSENAFHRLLPLAGNGITRAQASRFLNRCLNDYGLLRDDPDSGLWFLAEGSNTADQPTARDGALWAALFHGLSANAQTFVEADDPLTHLVVSAALCAVLHDLPASAAGTRRRLAQQLLEVVGGFIAAVEKSERYDLMKRVMAGSGRRNLQDLGRYLPRVVDAGASVGTAAFTQELAETARFNAFGYDTLARLGRLFEVVGAYPEAIAIWTKLAPLDPTRARIRLARLEERSGDPHAAAQAIDPLLAELDAASDSGSGAALAVPPLLRAEAYLEGAWIIYSVLDEARRDEGRQRLDAARRWLLASPPEAGSQGGSAATAIAYWRYHNYLALYLDWAGDYPAALDEHRRALAIPGVSGKWYSGTLSNIAYVARKAALSSAGDPAVCRARLDDAVTAATLAADLKERLGDEDELPVALHNLAVSHYCRAVLDDAAAPSRAAALTAAASAAREGLAWLDKIDSDKKRGALLLETLLADHAAGAATDASVLAALAELPANALAPAERRARELLAAAGDEAARRQALDELGRRVLQLELLT</sequence>
<proteinExistence type="predicted"/>
<dbReference type="SUPFAM" id="SSF48452">
    <property type="entry name" value="TPR-like"/>
    <property type="match status" value="1"/>
</dbReference>
<evidence type="ECO:0000256" key="1">
    <source>
        <dbReference type="PROSITE-ProRule" id="PRU00339"/>
    </source>
</evidence>
<gene>
    <name evidence="3" type="ORF">OTERR_00420</name>
</gene>
<dbReference type="KEGG" id="otr:OTERR_00420"/>
<keyword evidence="1" id="KW-0802">TPR repeat</keyword>
<name>A0A5C1E5H3_9RHOO</name>
<dbReference type="RefSeq" id="WP_187775270.1">
    <property type="nucleotide sequence ID" value="NZ_CP022579.1"/>
</dbReference>
<keyword evidence="2" id="KW-1133">Transmembrane helix</keyword>
<feature type="transmembrane region" description="Helical" evidence="2">
    <location>
        <begin position="118"/>
        <end position="136"/>
    </location>
</feature>
<evidence type="ECO:0000313" key="4">
    <source>
        <dbReference type="Proteomes" id="UP000323671"/>
    </source>
</evidence>
<protein>
    <recommendedName>
        <fullName evidence="5">Tetratricopeptide repeat protein</fullName>
    </recommendedName>
</protein>
<dbReference type="Proteomes" id="UP000323671">
    <property type="component" value="Chromosome"/>
</dbReference>
<dbReference type="PROSITE" id="PS50005">
    <property type="entry name" value="TPR"/>
    <property type="match status" value="1"/>
</dbReference>
<dbReference type="InterPro" id="IPR019734">
    <property type="entry name" value="TPR_rpt"/>
</dbReference>
<dbReference type="AlphaFoldDB" id="A0A5C1E5H3"/>
<feature type="transmembrane region" description="Helical" evidence="2">
    <location>
        <begin position="70"/>
        <end position="90"/>
    </location>
</feature>
<keyword evidence="4" id="KW-1185">Reference proteome</keyword>
<accession>A0A5C1E5H3</accession>
<reference evidence="3 4" key="1">
    <citation type="submission" date="2017-07" db="EMBL/GenBank/DDBJ databases">
        <title>Complete genome sequence of Oryzomicrobium terrae TPP412.</title>
        <authorList>
            <person name="Chiu L.-W."/>
            <person name="Lo K.-J."/>
            <person name="Tsai Y.-M."/>
            <person name="Lin S.-S."/>
            <person name="Kuo C.-H."/>
            <person name="Liu C.-T."/>
        </authorList>
    </citation>
    <scope>NUCLEOTIDE SEQUENCE [LARGE SCALE GENOMIC DNA]</scope>
    <source>
        <strain evidence="3 4">TPP412</strain>
    </source>
</reference>
<keyword evidence="2" id="KW-0472">Membrane</keyword>
<evidence type="ECO:0000256" key="2">
    <source>
        <dbReference type="SAM" id="Phobius"/>
    </source>
</evidence>
<organism evidence="3 4">
    <name type="scientific">Oryzomicrobium terrae</name>
    <dbReference type="NCBI Taxonomy" id="1735038"/>
    <lineage>
        <taxon>Bacteria</taxon>
        <taxon>Pseudomonadati</taxon>
        <taxon>Pseudomonadota</taxon>
        <taxon>Betaproteobacteria</taxon>
        <taxon>Rhodocyclales</taxon>
        <taxon>Rhodocyclaceae</taxon>
        <taxon>Oryzomicrobium</taxon>
    </lineage>
</organism>
<evidence type="ECO:0000313" key="3">
    <source>
        <dbReference type="EMBL" id="QEL63518.1"/>
    </source>
</evidence>
<dbReference type="EMBL" id="CP022579">
    <property type="protein sequence ID" value="QEL63518.1"/>
    <property type="molecule type" value="Genomic_DNA"/>
</dbReference>
<dbReference type="Gene3D" id="1.25.40.10">
    <property type="entry name" value="Tetratricopeptide repeat domain"/>
    <property type="match status" value="1"/>
</dbReference>
<keyword evidence="2" id="KW-0812">Transmembrane</keyword>
<dbReference type="InterPro" id="IPR011990">
    <property type="entry name" value="TPR-like_helical_dom_sf"/>
</dbReference>